<feature type="transmembrane region" description="Helical" evidence="1">
    <location>
        <begin position="177"/>
        <end position="195"/>
    </location>
</feature>
<dbReference type="OrthoDB" id="342532at2157"/>
<accession>A0A0U5H4G1</accession>
<reference evidence="3" key="1">
    <citation type="journal article" date="2016" name="Environ. Microbiol.">
        <title>The complete genome of a viable archaeum isolated from 123-million-year-old rock salt.</title>
        <authorList>
            <person name="Jaakkola S.T."/>
            <person name="Pfeiffer F."/>
            <person name="Ravantti J.J."/>
            <person name="Guo Q."/>
            <person name="Liu Y."/>
            <person name="Chen X."/>
            <person name="Ma H."/>
            <person name="Yang C."/>
            <person name="Oksanen H.M."/>
            <person name="Bamford D.H."/>
        </authorList>
    </citation>
    <scope>NUCLEOTIDE SEQUENCE</scope>
    <source>
        <strain evidence="3">JI20-1</strain>
    </source>
</reference>
<feature type="transmembrane region" description="Helical" evidence="1">
    <location>
        <begin position="121"/>
        <end position="144"/>
    </location>
</feature>
<feature type="transmembrane region" description="Helical" evidence="1">
    <location>
        <begin position="43"/>
        <end position="60"/>
    </location>
</feature>
<name>A0A0U5H4G1_9EURY</name>
<evidence type="ECO:0000256" key="1">
    <source>
        <dbReference type="SAM" id="Phobius"/>
    </source>
</evidence>
<keyword evidence="1" id="KW-0472">Membrane</keyword>
<dbReference type="EMBL" id="LN831302">
    <property type="protein sequence ID" value="CQH58847.1"/>
    <property type="molecule type" value="Genomic_DNA"/>
</dbReference>
<dbReference type="RefSeq" id="WP_059057248.1">
    <property type="nucleotide sequence ID" value="NZ_CEML01000001.1"/>
</dbReference>
<dbReference type="Proteomes" id="UP000066737">
    <property type="component" value="Chromosome I"/>
</dbReference>
<dbReference type="AlphaFoldDB" id="A0A0U5H4G1"/>
<dbReference type="GeneID" id="26659472"/>
<keyword evidence="3" id="KW-1185">Reference proteome</keyword>
<dbReference type="STRING" id="1407499.HHUB_2842"/>
<protein>
    <submittedName>
        <fullName evidence="2">Uncharacterized protein</fullName>
    </submittedName>
</protein>
<proteinExistence type="predicted"/>
<gene>
    <name evidence="2" type="ORF">HHUB_2842</name>
</gene>
<sequence>MARSTRLAALVRAERANAALSWVLVAVVAASVAASAPDDPVWVVFALVTAAVAVLPPLAFGDARAMLPWEVLGLAALPTVGRALAAPGLTNDLSTYLGVAALALVVAVELDVFTRVRLTNWFSVAFVVVATMATAGFLAVLGWLSDLLAGTAFVLPAEPPLTAAQERVAVTALVQDFVAATVAGVLAAAVFVWYFRRHADARLRLPAELEVVVE</sequence>
<feature type="transmembrane region" description="Helical" evidence="1">
    <location>
        <begin position="95"/>
        <end position="114"/>
    </location>
</feature>
<feature type="transmembrane region" description="Helical" evidence="1">
    <location>
        <begin position="67"/>
        <end position="89"/>
    </location>
</feature>
<keyword evidence="1" id="KW-0812">Transmembrane</keyword>
<keyword evidence="1" id="KW-1133">Transmembrane helix</keyword>
<evidence type="ECO:0000313" key="2">
    <source>
        <dbReference type="EMBL" id="CQH58847.1"/>
    </source>
</evidence>
<organism evidence="2 3">
    <name type="scientific">Halobacterium hubeiense</name>
    <dbReference type="NCBI Taxonomy" id="1407499"/>
    <lineage>
        <taxon>Archaea</taxon>
        <taxon>Methanobacteriati</taxon>
        <taxon>Methanobacteriota</taxon>
        <taxon>Stenosarchaea group</taxon>
        <taxon>Halobacteria</taxon>
        <taxon>Halobacteriales</taxon>
        <taxon>Halobacteriaceae</taxon>
        <taxon>Halobacterium</taxon>
    </lineage>
</organism>
<evidence type="ECO:0000313" key="3">
    <source>
        <dbReference type="Proteomes" id="UP000066737"/>
    </source>
</evidence>
<dbReference type="KEGG" id="hhb:Hhub_2842"/>